<gene>
    <name evidence="1" type="ORF">IU449_06145</name>
</gene>
<keyword evidence="2" id="KW-1185">Reference proteome</keyword>
<dbReference type="Gene3D" id="3.30.70.20">
    <property type="match status" value="1"/>
</dbReference>
<evidence type="ECO:0000313" key="2">
    <source>
        <dbReference type="Proteomes" id="UP000707731"/>
    </source>
</evidence>
<dbReference type="SUPFAM" id="SSF54862">
    <property type="entry name" value="4Fe-4S ferredoxins"/>
    <property type="match status" value="1"/>
</dbReference>
<organism evidence="1 2">
    <name type="scientific">Nocardia higoensis</name>
    <dbReference type="NCBI Taxonomy" id="228599"/>
    <lineage>
        <taxon>Bacteria</taxon>
        <taxon>Bacillati</taxon>
        <taxon>Actinomycetota</taxon>
        <taxon>Actinomycetes</taxon>
        <taxon>Mycobacteriales</taxon>
        <taxon>Nocardiaceae</taxon>
        <taxon>Nocardia</taxon>
    </lineage>
</organism>
<comment type="caution">
    <text evidence="1">The sequence shown here is derived from an EMBL/GenBank/DDBJ whole genome shotgun (WGS) entry which is preliminary data.</text>
</comment>
<protein>
    <submittedName>
        <fullName evidence="1">Ferredoxin</fullName>
    </submittedName>
</protein>
<sequence>MSPLCLGVCESIAPDIFEVDDSGDMVLLREHVTTSAHADVEAALASCPTLALRLEL</sequence>
<proteinExistence type="predicted"/>
<evidence type="ECO:0000313" key="1">
    <source>
        <dbReference type="EMBL" id="MBF6354127.1"/>
    </source>
</evidence>
<accession>A0ABS0D6M3</accession>
<reference evidence="1 2" key="1">
    <citation type="submission" date="2020-10" db="EMBL/GenBank/DDBJ databases">
        <title>Identification of Nocardia species via Next-generation sequencing and recognition of intraspecies genetic diversity.</title>
        <authorList>
            <person name="Li P."/>
            <person name="Li P."/>
            <person name="Lu B."/>
        </authorList>
    </citation>
    <scope>NUCLEOTIDE SEQUENCE [LARGE SCALE GENOMIC DNA]</scope>
    <source>
        <strain evidence="1 2">BJ06-0143</strain>
    </source>
</reference>
<dbReference type="Proteomes" id="UP000707731">
    <property type="component" value="Unassembled WGS sequence"/>
</dbReference>
<dbReference type="Pfam" id="PF13370">
    <property type="entry name" value="Fer4_13"/>
    <property type="match status" value="1"/>
</dbReference>
<dbReference type="EMBL" id="JADLQN010000001">
    <property type="protein sequence ID" value="MBF6354127.1"/>
    <property type="molecule type" value="Genomic_DNA"/>
</dbReference>
<name>A0ABS0D6M3_9NOCA</name>